<evidence type="ECO:0000259" key="4">
    <source>
        <dbReference type="PROSITE" id="PS50853"/>
    </source>
</evidence>
<dbReference type="InterPro" id="IPR003877">
    <property type="entry name" value="SPRY_dom"/>
</dbReference>
<dbReference type="Gene3D" id="2.60.40.10">
    <property type="entry name" value="Immunoglobulins"/>
    <property type="match status" value="1"/>
</dbReference>
<dbReference type="PROSITE" id="PS50188">
    <property type="entry name" value="B302_SPRY"/>
    <property type="match status" value="1"/>
</dbReference>
<keyword evidence="1" id="KW-0175">Coiled coil</keyword>
<evidence type="ECO:0000256" key="1">
    <source>
        <dbReference type="ARBA" id="ARBA00023054"/>
    </source>
</evidence>
<dbReference type="EMBL" id="CP058649">
    <property type="protein sequence ID" value="QUI23623.1"/>
    <property type="molecule type" value="Genomic_DNA"/>
</dbReference>
<dbReference type="InterPro" id="IPR013783">
    <property type="entry name" value="Ig-like_fold"/>
</dbReference>
<proteinExistence type="predicted"/>
<dbReference type="Gene3D" id="2.60.120.920">
    <property type="match status" value="1"/>
</dbReference>
<gene>
    <name evidence="5" type="ORF">HZI73_15585</name>
</gene>
<dbReference type="RefSeq" id="WP_212694309.1">
    <property type="nucleotide sequence ID" value="NZ_CP058649.1"/>
</dbReference>
<dbReference type="Proteomes" id="UP000683246">
    <property type="component" value="Chromosome"/>
</dbReference>
<evidence type="ECO:0000259" key="3">
    <source>
        <dbReference type="PROSITE" id="PS50188"/>
    </source>
</evidence>
<dbReference type="InterPro" id="IPR036116">
    <property type="entry name" value="FN3_sf"/>
</dbReference>
<dbReference type="Pfam" id="PF00622">
    <property type="entry name" value="SPRY"/>
    <property type="match status" value="1"/>
</dbReference>
<sequence length="367" mass="40441">MKHKRNKIIIMIALSILTISTINISASTDIVTFDTINNGTNYTLSNGDLTADIFGNGSRNVIANVGKQTGKWYWEIKADSGSPFIGIGTGDNDIYTNSFLYGHYAYFHAKNNMGERYGSTFGDGNVIGVALDLDLGKIEFFIDGVSQGVLEPEIDTSLTYYPKVYNGSTTSSTIITANFGATAFEHQIPNGYIPYNNATVVQPNIPTNLTATQSSNSIVLNWDTITDADSYTILRSTTSGVIDTVIASSITGTTYTDTNVTPGVTYYYVVRAVKSGVESADSNIASAMVEENTNFANLQIKLSTTDIYEYRMTMTDVDAFKNWYVDRSNGTGLPFYSFPDDANIEPYTDVNEYLIFDKIVWFKVKEY</sequence>
<organism evidence="5 6">
    <name type="scientific">Vallitalea pronyensis</name>
    <dbReference type="NCBI Taxonomy" id="1348613"/>
    <lineage>
        <taxon>Bacteria</taxon>
        <taxon>Bacillati</taxon>
        <taxon>Bacillota</taxon>
        <taxon>Clostridia</taxon>
        <taxon>Lachnospirales</taxon>
        <taxon>Vallitaleaceae</taxon>
        <taxon>Vallitalea</taxon>
    </lineage>
</organism>
<protein>
    <recommendedName>
        <fullName evidence="7">Fibronectin type-III domain-containing protein</fullName>
    </recommendedName>
</protein>
<dbReference type="SUPFAM" id="SSF49265">
    <property type="entry name" value="Fibronectin type III"/>
    <property type="match status" value="1"/>
</dbReference>
<dbReference type="InterPro" id="IPR043136">
    <property type="entry name" value="B30.2/SPRY_sf"/>
</dbReference>
<dbReference type="InterPro" id="IPR013320">
    <property type="entry name" value="ConA-like_dom_sf"/>
</dbReference>
<dbReference type="SMART" id="SM00060">
    <property type="entry name" value="FN3"/>
    <property type="match status" value="1"/>
</dbReference>
<dbReference type="SUPFAM" id="SSF49899">
    <property type="entry name" value="Concanavalin A-like lectins/glucanases"/>
    <property type="match status" value="1"/>
</dbReference>
<dbReference type="CDD" id="cd00063">
    <property type="entry name" value="FN3"/>
    <property type="match status" value="1"/>
</dbReference>
<keyword evidence="6" id="KW-1185">Reference proteome</keyword>
<name>A0A8J8SHP8_9FIRM</name>
<dbReference type="KEGG" id="vpy:HZI73_15585"/>
<reference evidence="5" key="1">
    <citation type="submission" date="2020-07" db="EMBL/GenBank/DDBJ databases">
        <title>Vallitalea pronyensis genome.</title>
        <authorList>
            <person name="Postec A."/>
        </authorList>
    </citation>
    <scope>NUCLEOTIDE SEQUENCE</scope>
    <source>
        <strain evidence="5">FatNI3</strain>
    </source>
</reference>
<evidence type="ECO:0000313" key="6">
    <source>
        <dbReference type="Proteomes" id="UP000683246"/>
    </source>
</evidence>
<dbReference type="PROSITE" id="PS50853">
    <property type="entry name" value="FN3"/>
    <property type="match status" value="1"/>
</dbReference>
<evidence type="ECO:0000256" key="2">
    <source>
        <dbReference type="SAM" id="SignalP"/>
    </source>
</evidence>
<evidence type="ECO:0008006" key="7">
    <source>
        <dbReference type="Google" id="ProtNLM"/>
    </source>
</evidence>
<keyword evidence="2" id="KW-0732">Signal</keyword>
<dbReference type="SMART" id="SM00449">
    <property type="entry name" value="SPRY"/>
    <property type="match status" value="1"/>
</dbReference>
<dbReference type="InterPro" id="IPR001870">
    <property type="entry name" value="B30.2/SPRY"/>
</dbReference>
<feature type="signal peptide" evidence="2">
    <location>
        <begin position="1"/>
        <end position="25"/>
    </location>
</feature>
<evidence type="ECO:0000313" key="5">
    <source>
        <dbReference type="EMBL" id="QUI23623.1"/>
    </source>
</evidence>
<dbReference type="InterPro" id="IPR003961">
    <property type="entry name" value="FN3_dom"/>
</dbReference>
<accession>A0A8J8SHP8</accession>
<dbReference type="Pfam" id="PF00041">
    <property type="entry name" value="fn3"/>
    <property type="match status" value="1"/>
</dbReference>
<dbReference type="AlphaFoldDB" id="A0A8J8SHP8"/>
<feature type="domain" description="B30.2/SPRY" evidence="3">
    <location>
        <begin position="11"/>
        <end position="184"/>
    </location>
</feature>
<feature type="domain" description="Fibronectin type-III" evidence="4">
    <location>
        <begin position="202"/>
        <end position="292"/>
    </location>
</feature>
<feature type="chain" id="PRO_5038867182" description="Fibronectin type-III domain-containing protein" evidence="2">
    <location>
        <begin position="26"/>
        <end position="367"/>
    </location>
</feature>